<feature type="chain" id="PRO_5035204966" evidence="1">
    <location>
        <begin position="25"/>
        <end position="326"/>
    </location>
</feature>
<evidence type="ECO:0000313" key="3">
    <source>
        <dbReference type="EMBL" id="MBE3637997.1"/>
    </source>
</evidence>
<feature type="domain" description="SsuA/THI5-like" evidence="2">
    <location>
        <begin position="38"/>
        <end position="246"/>
    </location>
</feature>
<dbReference type="InterPro" id="IPR015168">
    <property type="entry name" value="SsuA/THI5"/>
</dbReference>
<accession>A0A8J6YUH0</accession>
<dbReference type="PANTHER" id="PTHR31528:SF3">
    <property type="entry name" value="THIAMINE BIOSYNTHESIS PROTEIN HI_0357-RELATED"/>
    <property type="match status" value="1"/>
</dbReference>
<protein>
    <submittedName>
        <fullName evidence="3">ABC transporter substrate-binding protein</fullName>
    </submittedName>
</protein>
<reference evidence="3" key="1">
    <citation type="submission" date="2020-09" db="EMBL/GenBank/DDBJ databases">
        <title>A novel bacterium of genus Mangrovicoccus, isolated from South China Sea.</title>
        <authorList>
            <person name="Huang H."/>
            <person name="Mo K."/>
            <person name="Hu Y."/>
        </authorList>
    </citation>
    <scope>NUCLEOTIDE SEQUENCE</scope>
    <source>
        <strain evidence="3">HB182678</strain>
    </source>
</reference>
<keyword evidence="1" id="KW-0732">Signal</keyword>
<keyword evidence="4" id="KW-1185">Reference proteome</keyword>
<proteinExistence type="predicted"/>
<dbReference type="Gene3D" id="3.40.190.10">
    <property type="entry name" value="Periplasmic binding protein-like II"/>
    <property type="match status" value="2"/>
</dbReference>
<dbReference type="SUPFAM" id="SSF53850">
    <property type="entry name" value="Periplasmic binding protein-like II"/>
    <property type="match status" value="1"/>
</dbReference>
<feature type="signal peptide" evidence="1">
    <location>
        <begin position="1"/>
        <end position="24"/>
    </location>
</feature>
<dbReference type="RefSeq" id="WP_193181253.1">
    <property type="nucleotide sequence ID" value="NZ_JACVXA010000014.1"/>
</dbReference>
<name>A0A8J6YUH0_9RHOB</name>
<sequence>MKIRDPLCCLAAAFALAAPAAAQDAVPLTFQMSWKAQAEHGGYHQAVARGFYADCGVDMTIRDGGPGMDTAQLLASGAVDVALISQNDGVMNLVAAGFPARAVMTSFQKVPQILMYHPGQGIETPADMKGHPVLLSQSNRVTIWPFLQAKYGLEDADLRAYNGQIAVWMTTPDAIQQGFVSSEPWRYEQETGEEASYFLIADMGYASAGSLVVVSEELIQTQPEAVQCLVDASVKGWQDFIADPAPAMESIAARDPNQTEGQMRFAIDKMISEHLLYETDPAEIGRIDPQDWAAHAEMLKSQGLLAADFDPATAYTLDFLTPATEG</sequence>
<dbReference type="Proteomes" id="UP000609121">
    <property type="component" value="Unassembled WGS sequence"/>
</dbReference>
<gene>
    <name evidence="3" type="ORF">ICN82_07255</name>
</gene>
<comment type="caution">
    <text evidence="3">The sequence shown here is derived from an EMBL/GenBank/DDBJ whole genome shotgun (WGS) entry which is preliminary data.</text>
</comment>
<organism evidence="3 4">
    <name type="scientific">Mangrovicoccus algicola</name>
    <dbReference type="NCBI Taxonomy" id="2771008"/>
    <lineage>
        <taxon>Bacteria</taxon>
        <taxon>Pseudomonadati</taxon>
        <taxon>Pseudomonadota</taxon>
        <taxon>Alphaproteobacteria</taxon>
        <taxon>Rhodobacterales</taxon>
        <taxon>Paracoccaceae</taxon>
        <taxon>Mangrovicoccus</taxon>
    </lineage>
</organism>
<dbReference type="GO" id="GO:0009228">
    <property type="term" value="P:thiamine biosynthetic process"/>
    <property type="evidence" value="ECO:0007669"/>
    <property type="project" value="InterPro"/>
</dbReference>
<evidence type="ECO:0000256" key="1">
    <source>
        <dbReference type="SAM" id="SignalP"/>
    </source>
</evidence>
<dbReference type="PANTHER" id="PTHR31528">
    <property type="entry name" value="4-AMINO-5-HYDROXYMETHYL-2-METHYLPYRIMIDINE PHOSPHATE SYNTHASE THI11-RELATED"/>
    <property type="match status" value="1"/>
</dbReference>
<dbReference type="Pfam" id="PF09084">
    <property type="entry name" value="NMT1"/>
    <property type="match status" value="1"/>
</dbReference>
<evidence type="ECO:0000259" key="2">
    <source>
        <dbReference type="Pfam" id="PF09084"/>
    </source>
</evidence>
<evidence type="ECO:0000313" key="4">
    <source>
        <dbReference type="Proteomes" id="UP000609121"/>
    </source>
</evidence>
<dbReference type="InterPro" id="IPR027939">
    <property type="entry name" value="NMT1/THI5"/>
</dbReference>
<dbReference type="AlphaFoldDB" id="A0A8J6YUH0"/>
<dbReference type="EMBL" id="JACVXA010000014">
    <property type="protein sequence ID" value="MBE3637997.1"/>
    <property type="molecule type" value="Genomic_DNA"/>
</dbReference>